<dbReference type="Gene3D" id="2.20.28.50">
    <property type="entry name" value="degv family protein"/>
    <property type="match status" value="1"/>
</dbReference>
<accession>A0ABR7N9Z5</accession>
<proteinExistence type="predicted"/>
<organism evidence="3 4">
    <name type="scientific">Jingyaoa shaoxingensis</name>
    <dbReference type="NCBI Taxonomy" id="2763671"/>
    <lineage>
        <taxon>Bacteria</taxon>
        <taxon>Bacillati</taxon>
        <taxon>Bacillota</taxon>
        <taxon>Clostridia</taxon>
        <taxon>Lachnospirales</taxon>
        <taxon>Lachnospiraceae</taxon>
        <taxon>Jingyaoa</taxon>
    </lineage>
</organism>
<dbReference type="PANTHER" id="PTHR33434">
    <property type="entry name" value="DEGV DOMAIN-CONTAINING PROTEIN DR_1986-RELATED"/>
    <property type="match status" value="1"/>
</dbReference>
<comment type="caution">
    <text evidence="3">The sequence shown here is derived from an EMBL/GenBank/DDBJ whole genome shotgun (WGS) entry which is preliminary data.</text>
</comment>
<dbReference type="RefSeq" id="WP_249308299.1">
    <property type="nucleotide sequence ID" value="NZ_JACRSZ010000008.1"/>
</dbReference>
<protein>
    <submittedName>
        <fullName evidence="3">DegV family protein</fullName>
    </submittedName>
</protein>
<comment type="function">
    <text evidence="1">May bind long-chain fatty acids, such as palmitate, and may play a role in lipid transport or fatty acid metabolism.</text>
</comment>
<evidence type="ECO:0000313" key="3">
    <source>
        <dbReference type="EMBL" id="MBC8573227.1"/>
    </source>
</evidence>
<dbReference type="Proteomes" id="UP000657421">
    <property type="component" value="Unassembled WGS sequence"/>
</dbReference>
<evidence type="ECO:0000256" key="1">
    <source>
        <dbReference type="ARBA" id="ARBA00003238"/>
    </source>
</evidence>
<dbReference type="Gene3D" id="3.40.50.10440">
    <property type="entry name" value="Dihydroxyacetone kinase, domain 1"/>
    <property type="match status" value="1"/>
</dbReference>
<name>A0ABR7N9Z5_9FIRM</name>
<dbReference type="Gene3D" id="3.30.1180.10">
    <property type="match status" value="1"/>
</dbReference>
<dbReference type="PROSITE" id="PS51482">
    <property type="entry name" value="DEGV"/>
    <property type="match status" value="1"/>
</dbReference>
<dbReference type="InterPro" id="IPR003797">
    <property type="entry name" value="DegV"/>
</dbReference>
<dbReference type="PANTHER" id="PTHR33434:SF3">
    <property type="entry name" value="DEGV DOMAIN-CONTAINING PROTEIN YITS"/>
    <property type="match status" value="1"/>
</dbReference>
<dbReference type="InterPro" id="IPR050270">
    <property type="entry name" value="DegV_domain_contain"/>
</dbReference>
<dbReference type="Pfam" id="PF02645">
    <property type="entry name" value="DegV"/>
    <property type="match status" value="1"/>
</dbReference>
<evidence type="ECO:0000256" key="2">
    <source>
        <dbReference type="ARBA" id="ARBA00023121"/>
    </source>
</evidence>
<keyword evidence="4" id="KW-1185">Reference proteome</keyword>
<reference evidence="3 4" key="1">
    <citation type="submission" date="2020-08" db="EMBL/GenBank/DDBJ databases">
        <title>Genome public.</title>
        <authorList>
            <person name="Liu C."/>
            <person name="Sun Q."/>
        </authorList>
    </citation>
    <scope>NUCLEOTIDE SEQUENCE [LARGE SCALE GENOMIC DNA]</scope>
    <source>
        <strain evidence="3 4">NSJ-46</strain>
    </source>
</reference>
<dbReference type="InterPro" id="IPR043168">
    <property type="entry name" value="DegV_C"/>
</dbReference>
<evidence type="ECO:0000313" key="4">
    <source>
        <dbReference type="Proteomes" id="UP000657421"/>
    </source>
</evidence>
<gene>
    <name evidence="3" type="ORF">H8716_09045</name>
</gene>
<dbReference type="EMBL" id="JACRSZ010000008">
    <property type="protein sequence ID" value="MBC8573227.1"/>
    <property type="molecule type" value="Genomic_DNA"/>
</dbReference>
<sequence length="290" mass="32645">MTTEYLIYTDASADIDPEFMKNENIRFVPMRYMVGDEERLCENLEEEVFLKKFYDAQRAGKVTQTSQITPHTYVETFEPVLKEGKSILYLSLSSGLTKTFDSVCMAAKELAETYREAKVLPVDSLCATGGMGLLIECAVQNQKNGMSLEENAKWLNDNKGNMTLWFMVDDLMYLKRGGRIPATTAIIGSALNIKPILEVDAEGKLITIEKKRGPKMGLKALENKYKTQRNDAYGNRVYIVHGDCEEYANEMEKMIKKENPNAEITKMMLCPIIGSHTGPGLVAVIFFGKK</sequence>
<keyword evidence="2" id="KW-0446">Lipid-binding</keyword>
<dbReference type="SUPFAM" id="SSF82549">
    <property type="entry name" value="DAK1/DegV-like"/>
    <property type="match status" value="1"/>
</dbReference>
<dbReference type="NCBIfam" id="TIGR00762">
    <property type="entry name" value="DegV"/>
    <property type="match status" value="1"/>
</dbReference>